<dbReference type="Gene3D" id="2.40.128.340">
    <property type="match status" value="1"/>
</dbReference>
<evidence type="ECO:0000256" key="3">
    <source>
        <dbReference type="ARBA" id="ARBA00023180"/>
    </source>
</evidence>
<dbReference type="Pfam" id="PF13517">
    <property type="entry name" value="FG-GAP_3"/>
    <property type="match status" value="3"/>
</dbReference>
<keyword evidence="1 4" id="KW-0732">Signal</keyword>
<name>A0ABZ1SCA4_9ACTN</name>
<evidence type="ECO:0000256" key="2">
    <source>
        <dbReference type="ARBA" id="ARBA00022737"/>
    </source>
</evidence>
<dbReference type="RefSeq" id="WP_328853211.1">
    <property type="nucleotide sequence ID" value="NZ_CP108084.1"/>
</dbReference>
<dbReference type="Gene3D" id="2.30.30.100">
    <property type="match status" value="1"/>
</dbReference>
<feature type="chain" id="PRO_5047274899" evidence="4">
    <location>
        <begin position="26"/>
        <end position="372"/>
    </location>
</feature>
<dbReference type="InterPro" id="IPR013517">
    <property type="entry name" value="FG-GAP"/>
</dbReference>
<dbReference type="EMBL" id="CP108084">
    <property type="protein sequence ID" value="WUP52150.1"/>
    <property type="molecule type" value="Genomic_DNA"/>
</dbReference>
<reference evidence="5" key="1">
    <citation type="submission" date="2022-10" db="EMBL/GenBank/DDBJ databases">
        <title>The complete genomes of actinobacterial strains from the NBC collection.</title>
        <authorList>
            <person name="Joergensen T.S."/>
            <person name="Alvarez Arevalo M."/>
            <person name="Sterndorff E.B."/>
            <person name="Faurdal D."/>
            <person name="Vuksanovic O."/>
            <person name="Mourched A.-S."/>
            <person name="Charusanti P."/>
            <person name="Shaw S."/>
            <person name="Blin K."/>
            <person name="Weber T."/>
        </authorList>
    </citation>
    <scope>NUCLEOTIDE SEQUENCE</scope>
    <source>
        <strain evidence="5">NBC_00256</strain>
    </source>
</reference>
<gene>
    <name evidence="5" type="ORF">OG994_11780</name>
</gene>
<evidence type="ECO:0000256" key="1">
    <source>
        <dbReference type="ARBA" id="ARBA00022729"/>
    </source>
</evidence>
<protein>
    <submittedName>
        <fullName evidence="5">VCBS repeat-containing protein</fullName>
    </submittedName>
</protein>
<keyword evidence="6" id="KW-1185">Reference proteome</keyword>
<dbReference type="InterPro" id="IPR028994">
    <property type="entry name" value="Integrin_alpha_N"/>
</dbReference>
<dbReference type="SUPFAM" id="SSF69318">
    <property type="entry name" value="Integrin alpha N-terminal domain"/>
    <property type="match status" value="2"/>
</dbReference>
<dbReference type="Proteomes" id="UP001432190">
    <property type="component" value="Chromosome"/>
</dbReference>
<dbReference type="Gene3D" id="2.130.10.130">
    <property type="entry name" value="Integrin alpha, N-terminal"/>
    <property type="match status" value="1"/>
</dbReference>
<dbReference type="SMART" id="SM00191">
    <property type="entry name" value="Int_alpha"/>
    <property type="match status" value="5"/>
</dbReference>
<keyword evidence="2" id="KW-0677">Repeat</keyword>
<feature type="signal peptide" evidence="4">
    <location>
        <begin position="1"/>
        <end position="25"/>
    </location>
</feature>
<evidence type="ECO:0000256" key="4">
    <source>
        <dbReference type="SAM" id="SignalP"/>
    </source>
</evidence>
<evidence type="ECO:0000313" key="6">
    <source>
        <dbReference type="Proteomes" id="UP001432190"/>
    </source>
</evidence>
<accession>A0ABZ1SCA4</accession>
<evidence type="ECO:0000313" key="5">
    <source>
        <dbReference type="EMBL" id="WUP52150.1"/>
    </source>
</evidence>
<sequence>MRIRTILVPSLAAILLAAATPTAAAAATASFGPRVDLPAGYGPIFVTHGDLDRDGRPDMAVANELGGTVSVLLNRGADGFRTMAEVGTGSRPMSVAIADVNGDGRADLVTANLGGTVATALGRGDGRFRAPQHIDLGGSSNPWAVVAEDLDGDHDVDVAVSLTGRSQVQVLLNDGRGRLTLGQTVSLEYSDFEGLRAADLNGDGLVDLVGSENFAGRVGILLGTGGGAFGPLQRIELINDTSRVVVDDYNSDGRPDIVAARGSSYADSGWLLLGNGDGTFAEPRTIPVRWAETVAGGDFDGDGRADLAFATSSVVFVLLGNGDGTFGESLELPVLGRPGVPTAADFTGDGRDDLAVPNGDGYPGTVWFFPTA</sequence>
<dbReference type="PANTHER" id="PTHR46580">
    <property type="entry name" value="SENSOR KINASE-RELATED"/>
    <property type="match status" value="1"/>
</dbReference>
<dbReference type="InterPro" id="IPR013519">
    <property type="entry name" value="Int_alpha_beta-p"/>
</dbReference>
<organism evidence="5 6">
    <name type="scientific">Micromonospora globbae</name>
    <dbReference type="NCBI Taxonomy" id="1894969"/>
    <lineage>
        <taxon>Bacteria</taxon>
        <taxon>Bacillati</taxon>
        <taxon>Actinomycetota</taxon>
        <taxon>Actinomycetes</taxon>
        <taxon>Micromonosporales</taxon>
        <taxon>Micromonosporaceae</taxon>
        <taxon>Micromonospora</taxon>
    </lineage>
</organism>
<proteinExistence type="predicted"/>
<keyword evidence="3" id="KW-0325">Glycoprotein</keyword>